<name>A0ACC2PRS6_9HYME</name>
<sequence length="122" mass="13688">MVTVEVVNGTKTQSSKGVVCFEFKSRVNDTASYKASAFIVTSVSQYKSKLKVGEVSWQHLTGLELADPDYLSDKPIVLLLGVVVGRVVLGEVVKAYHVVTDERLDDQLQTFWRQRRVITQKK</sequence>
<accession>A0ACC2PRS6</accession>
<protein>
    <submittedName>
        <fullName evidence="1">Uncharacterized protein</fullName>
    </submittedName>
</protein>
<dbReference type="EMBL" id="CM056741">
    <property type="protein sequence ID" value="KAJ8686024.1"/>
    <property type="molecule type" value="Genomic_DNA"/>
</dbReference>
<evidence type="ECO:0000313" key="2">
    <source>
        <dbReference type="Proteomes" id="UP001239111"/>
    </source>
</evidence>
<gene>
    <name evidence="1" type="ORF">QAD02_021817</name>
</gene>
<keyword evidence="2" id="KW-1185">Reference proteome</keyword>
<evidence type="ECO:0000313" key="1">
    <source>
        <dbReference type="EMBL" id="KAJ8686024.1"/>
    </source>
</evidence>
<organism evidence="1 2">
    <name type="scientific">Eretmocerus hayati</name>
    <dbReference type="NCBI Taxonomy" id="131215"/>
    <lineage>
        <taxon>Eukaryota</taxon>
        <taxon>Metazoa</taxon>
        <taxon>Ecdysozoa</taxon>
        <taxon>Arthropoda</taxon>
        <taxon>Hexapoda</taxon>
        <taxon>Insecta</taxon>
        <taxon>Pterygota</taxon>
        <taxon>Neoptera</taxon>
        <taxon>Endopterygota</taxon>
        <taxon>Hymenoptera</taxon>
        <taxon>Apocrita</taxon>
        <taxon>Proctotrupomorpha</taxon>
        <taxon>Chalcidoidea</taxon>
        <taxon>Aphelinidae</taxon>
        <taxon>Aphelininae</taxon>
        <taxon>Eretmocerus</taxon>
    </lineage>
</organism>
<proteinExistence type="predicted"/>
<dbReference type="Proteomes" id="UP001239111">
    <property type="component" value="Chromosome 1"/>
</dbReference>
<reference evidence="1" key="1">
    <citation type="submission" date="2023-04" db="EMBL/GenBank/DDBJ databases">
        <title>A chromosome-level genome assembly of the parasitoid wasp Eretmocerus hayati.</title>
        <authorList>
            <person name="Zhong Y."/>
            <person name="Liu S."/>
            <person name="Liu Y."/>
        </authorList>
    </citation>
    <scope>NUCLEOTIDE SEQUENCE</scope>
    <source>
        <strain evidence="1">ZJU_SS_LIU_2023</strain>
    </source>
</reference>
<comment type="caution">
    <text evidence="1">The sequence shown here is derived from an EMBL/GenBank/DDBJ whole genome shotgun (WGS) entry which is preliminary data.</text>
</comment>